<gene>
    <name evidence="1" type="ORF">BDN72DRAFT_517568</name>
</gene>
<sequence>MGKAHHCKARTRRELQRPSCAVHLAVDANLCSFISSCNLGVQPCSHRRMTILQLRFTSYERWQQIHSSMHNSCLDDLGNLEPRAPLRLIIIHLLTSWYCKDLIGVLSFDVPVGVSNLGLRTVPVGDESLGQVTERHLSKTFTVRASGLGPEIAEYIEAIREVYACKWGKLNTLASNIKPP</sequence>
<keyword evidence="2" id="KW-1185">Reference proteome</keyword>
<evidence type="ECO:0000313" key="1">
    <source>
        <dbReference type="EMBL" id="TFK75411.1"/>
    </source>
</evidence>
<reference evidence="1 2" key="1">
    <citation type="journal article" date="2019" name="Nat. Ecol. Evol.">
        <title>Megaphylogeny resolves global patterns of mushroom evolution.</title>
        <authorList>
            <person name="Varga T."/>
            <person name="Krizsan K."/>
            <person name="Foldi C."/>
            <person name="Dima B."/>
            <person name="Sanchez-Garcia M."/>
            <person name="Sanchez-Ramirez S."/>
            <person name="Szollosi G.J."/>
            <person name="Szarkandi J.G."/>
            <person name="Papp V."/>
            <person name="Albert L."/>
            <person name="Andreopoulos W."/>
            <person name="Angelini C."/>
            <person name="Antonin V."/>
            <person name="Barry K.W."/>
            <person name="Bougher N.L."/>
            <person name="Buchanan P."/>
            <person name="Buyck B."/>
            <person name="Bense V."/>
            <person name="Catcheside P."/>
            <person name="Chovatia M."/>
            <person name="Cooper J."/>
            <person name="Damon W."/>
            <person name="Desjardin D."/>
            <person name="Finy P."/>
            <person name="Geml J."/>
            <person name="Haridas S."/>
            <person name="Hughes K."/>
            <person name="Justo A."/>
            <person name="Karasinski D."/>
            <person name="Kautmanova I."/>
            <person name="Kiss B."/>
            <person name="Kocsube S."/>
            <person name="Kotiranta H."/>
            <person name="LaButti K.M."/>
            <person name="Lechner B.E."/>
            <person name="Liimatainen K."/>
            <person name="Lipzen A."/>
            <person name="Lukacs Z."/>
            <person name="Mihaltcheva S."/>
            <person name="Morgado L.N."/>
            <person name="Niskanen T."/>
            <person name="Noordeloos M.E."/>
            <person name="Ohm R.A."/>
            <person name="Ortiz-Santana B."/>
            <person name="Ovrebo C."/>
            <person name="Racz N."/>
            <person name="Riley R."/>
            <person name="Savchenko A."/>
            <person name="Shiryaev A."/>
            <person name="Soop K."/>
            <person name="Spirin V."/>
            <person name="Szebenyi C."/>
            <person name="Tomsovsky M."/>
            <person name="Tulloss R.E."/>
            <person name="Uehling J."/>
            <person name="Grigoriev I.V."/>
            <person name="Vagvolgyi C."/>
            <person name="Papp T."/>
            <person name="Martin F.M."/>
            <person name="Miettinen O."/>
            <person name="Hibbett D.S."/>
            <person name="Nagy L.G."/>
        </authorList>
    </citation>
    <scope>NUCLEOTIDE SEQUENCE [LARGE SCALE GENOMIC DNA]</scope>
    <source>
        <strain evidence="1 2">NL-1719</strain>
    </source>
</reference>
<accession>A0ACD3BC50</accession>
<organism evidence="1 2">
    <name type="scientific">Pluteus cervinus</name>
    <dbReference type="NCBI Taxonomy" id="181527"/>
    <lineage>
        <taxon>Eukaryota</taxon>
        <taxon>Fungi</taxon>
        <taxon>Dikarya</taxon>
        <taxon>Basidiomycota</taxon>
        <taxon>Agaricomycotina</taxon>
        <taxon>Agaricomycetes</taxon>
        <taxon>Agaricomycetidae</taxon>
        <taxon>Agaricales</taxon>
        <taxon>Pluteineae</taxon>
        <taxon>Pluteaceae</taxon>
        <taxon>Pluteus</taxon>
    </lineage>
</organism>
<name>A0ACD3BC50_9AGAR</name>
<dbReference type="EMBL" id="ML208263">
    <property type="protein sequence ID" value="TFK75411.1"/>
    <property type="molecule type" value="Genomic_DNA"/>
</dbReference>
<proteinExistence type="predicted"/>
<evidence type="ECO:0000313" key="2">
    <source>
        <dbReference type="Proteomes" id="UP000308600"/>
    </source>
</evidence>
<protein>
    <submittedName>
        <fullName evidence="1">Uncharacterized protein</fullName>
    </submittedName>
</protein>
<dbReference type="Proteomes" id="UP000308600">
    <property type="component" value="Unassembled WGS sequence"/>
</dbReference>